<evidence type="ECO:0000313" key="2">
    <source>
        <dbReference type="Proteomes" id="UP001147148"/>
    </source>
</evidence>
<proteinExistence type="predicted"/>
<name>A0ABT5X2A8_9ENTE</name>
<comment type="caution">
    <text evidence="1">The sequence shown here is derived from an EMBL/GenBank/DDBJ whole genome shotgun (WGS) entry which is preliminary data.</text>
</comment>
<accession>A0ABT5X2A8</accession>
<gene>
    <name evidence="1" type="ORF">OL233_07500</name>
</gene>
<sequence length="56" mass="6853">MQEKNELYSKVPHLIPEELIEEYKDYMNEDLRTVLRASTLRRYLEGIVNFFLRMNC</sequence>
<dbReference type="Proteomes" id="UP001147148">
    <property type="component" value="Unassembled WGS sequence"/>
</dbReference>
<dbReference type="RefSeq" id="WP_275471715.1">
    <property type="nucleotide sequence ID" value="NZ_JAPDSH010000005.1"/>
</dbReference>
<organism evidence="1 2">
    <name type="scientific">Vagococcus proximus</name>
    <dbReference type="NCBI Taxonomy" id="2991417"/>
    <lineage>
        <taxon>Bacteria</taxon>
        <taxon>Bacillati</taxon>
        <taxon>Bacillota</taxon>
        <taxon>Bacilli</taxon>
        <taxon>Lactobacillales</taxon>
        <taxon>Enterococcaceae</taxon>
        <taxon>Vagococcus</taxon>
    </lineage>
</organism>
<evidence type="ECO:0000313" key="1">
    <source>
        <dbReference type="EMBL" id="MDF0480137.1"/>
    </source>
</evidence>
<keyword evidence="2" id="KW-1185">Reference proteome</keyword>
<dbReference type="EMBL" id="JAPDSH010000005">
    <property type="protein sequence ID" value="MDF0480137.1"/>
    <property type="molecule type" value="Genomic_DNA"/>
</dbReference>
<evidence type="ECO:0008006" key="3">
    <source>
        <dbReference type="Google" id="ProtNLM"/>
    </source>
</evidence>
<protein>
    <recommendedName>
        <fullName evidence="3">Integrase SAM-like N-terminal domain-containing protein</fullName>
    </recommendedName>
</protein>
<reference evidence="1" key="1">
    <citation type="submission" date="2022-10" db="EMBL/GenBank/DDBJ databases">
        <title>Vagococcus sp. isolated from poultry meat.</title>
        <authorList>
            <person name="Johansson P."/>
            <person name="Bjorkroth J."/>
        </authorList>
    </citation>
    <scope>NUCLEOTIDE SEQUENCE</scope>
    <source>
        <strain evidence="1">PNs007</strain>
    </source>
</reference>